<evidence type="ECO:0000256" key="1">
    <source>
        <dbReference type="ARBA" id="ARBA00022475"/>
    </source>
</evidence>
<feature type="transmembrane region" description="Helical" evidence="5">
    <location>
        <begin position="37"/>
        <end position="58"/>
    </location>
</feature>
<dbReference type="RefSeq" id="WP_003022720.1">
    <property type="nucleotide sequence ID" value="NZ_CACRSY010000008.1"/>
</dbReference>
<dbReference type="InterPro" id="IPR003810">
    <property type="entry name" value="Mntp/YtaF"/>
</dbReference>
<keyword evidence="4 5" id="KW-0472">Membrane</keyword>
<feature type="transmembrane region" description="Helical" evidence="5">
    <location>
        <begin position="131"/>
        <end position="151"/>
    </location>
</feature>
<keyword evidence="3 5" id="KW-1133">Transmembrane helix</keyword>
<name>A0A6N2SLZ9_BLAHA</name>
<dbReference type="AlphaFoldDB" id="A0A6N2SLZ9"/>
<evidence type="ECO:0000256" key="2">
    <source>
        <dbReference type="ARBA" id="ARBA00022692"/>
    </source>
</evidence>
<dbReference type="PANTHER" id="PTHR35529">
    <property type="entry name" value="MANGANESE EFFLUX PUMP MNTP-RELATED"/>
    <property type="match status" value="1"/>
</dbReference>
<organism evidence="6">
    <name type="scientific">Blautia hansenii</name>
    <name type="common">Ruminococcus hansenii</name>
    <dbReference type="NCBI Taxonomy" id="1322"/>
    <lineage>
        <taxon>Bacteria</taxon>
        <taxon>Bacillati</taxon>
        <taxon>Bacillota</taxon>
        <taxon>Clostridia</taxon>
        <taxon>Lachnospirales</taxon>
        <taxon>Lachnospiraceae</taxon>
        <taxon>Blautia</taxon>
    </lineage>
</organism>
<keyword evidence="1" id="KW-1003">Cell membrane</keyword>
<keyword evidence="2 5" id="KW-0812">Transmembrane</keyword>
<evidence type="ECO:0000313" key="6">
    <source>
        <dbReference type="EMBL" id="VYS93121.1"/>
    </source>
</evidence>
<gene>
    <name evidence="6" type="primary">mntP_2</name>
    <name evidence="6" type="ORF">BHLFYP23_02128</name>
</gene>
<evidence type="ECO:0000256" key="5">
    <source>
        <dbReference type="SAM" id="Phobius"/>
    </source>
</evidence>
<dbReference type="EMBL" id="CACRSY010000008">
    <property type="protein sequence ID" value="VYS93121.1"/>
    <property type="molecule type" value="Genomic_DNA"/>
</dbReference>
<reference evidence="6" key="1">
    <citation type="submission" date="2019-11" db="EMBL/GenBank/DDBJ databases">
        <authorList>
            <person name="Feng L."/>
        </authorList>
    </citation>
    <scope>NUCLEOTIDE SEQUENCE</scope>
    <source>
        <strain evidence="6">BhanseniiLFYP23</strain>
    </source>
</reference>
<evidence type="ECO:0000256" key="4">
    <source>
        <dbReference type="ARBA" id="ARBA00023136"/>
    </source>
</evidence>
<evidence type="ECO:0000256" key="3">
    <source>
        <dbReference type="ARBA" id="ARBA00022989"/>
    </source>
</evidence>
<proteinExistence type="predicted"/>
<feature type="transmembrane region" description="Helical" evidence="5">
    <location>
        <begin position="100"/>
        <end position="125"/>
    </location>
</feature>
<feature type="transmembrane region" description="Helical" evidence="5">
    <location>
        <begin position="70"/>
        <end position="88"/>
    </location>
</feature>
<dbReference type="PANTHER" id="PTHR35529:SF2">
    <property type="entry name" value="SPORULATION PROTEIN YTAF-RELATED"/>
    <property type="match status" value="1"/>
</dbReference>
<dbReference type="Pfam" id="PF02659">
    <property type="entry name" value="Mntp"/>
    <property type="match status" value="1"/>
</dbReference>
<protein>
    <submittedName>
        <fullName evidence="6">Manganese efflux pump MntP</fullName>
    </submittedName>
</protein>
<feature type="transmembrane region" description="Helical" evidence="5">
    <location>
        <begin position="6"/>
        <end position="25"/>
    </location>
</feature>
<sequence length="182" mass="19989">MATIIKEILLIFVLTTDSFVVSFAYGMRKVKMPFKIVAGMNIIMSGLLGISLLTGSFLSDFLPKDVTTCLGAILLIGIGLYRILSFFFQKEENKEIYQELTAAEGFTLAFLLSLDSLAVGVGTGLVQSGQLFLAAGTFICGILMMELGWRLGCVFRNTTQKDLSWVSGVCLLLLAMSFLWKR</sequence>
<accession>A0A6N2SLZ9</accession>
<feature type="transmembrane region" description="Helical" evidence="5">
    <location>
        <begin position="163"/>
        <end position="180"/>
    </location>
</feature>